<dbReference type="SMART" id="SM00534">
    <property type="entry name" value="MUTSac"/>
    <property type="match status" value="1"/>
</dbReference>
<dbReference type="PIRSF" id="PIRSF037677">
    <property type="entry name" value="DNA_mis_repair_Msh6"/>
    <property type="match status" value="1"/>
</dbReference>
<dbReference type="InterPro" id="IPR036678">
    <property type="entry name" value="MutS_con_dom_sf"/>
</dbReference>
<evidence type="ECO:0000313" key="9">
    <source>
        <dbReference type="Proteomes" id="UP000886653"/>
    </source>
</evidence>
<dbReference type="Gene3D" id="3.40.1170.10">
    <property type="entry name" value="DNA repair protein MutS, domain I"/>
    <property type="match status" value="1"/>
</dbReference>
<organism evidence="8 9">
    <name type="scientific">Cronartium quercuum f. sp. fusiforme G11</name>
    <dbReference type="NCBI Taxonomy" id="708437"/>
    <lineage>
        <taxon>Eukaryota</taxon>
        <taxon>Fungi</taxon>
        <taxon>Dikarya</taxon>
        <taxon>Basidiomycota</taxon>
        <taxon>Pucciniomycotina</taxon>
        <taxon>Pucciniomycetes</taxon>
        <taxon>Pucciniales</taxon>
        <taxon>Coleosporiaceae</taxon>
        <taxon>Cronartium</taxon>
    </lineage>
</organism>
<dbReference type="Gene3D" id="3.30.420.110">
    <property type="entry name" value="MutS, connector domain"/>
    <property type="match status" value="1"/>
</dbReference>
<dbReference type="NCBIfam" id="NF003810">
    <property type="entry name" value="PRK05399.1"/>
    <property type="match status" value="1"/>
</dbReference>
<protein>
    <recommendedName>
        <fullName evidence="7">DNA mismatch repair proteins mutS family domain-containing protein</fullName>
    </recommendedName>
</protein>
<evidence type="ECO:0000256" key="4">
    <source>
        <dbReference type="ARBA" id="ARBA00022840"/>
    </source>
</evidence>
<comment type="similarity">
    <text evidence="1">Belongs to the DNA mismatch repair MutS family.</text>
</comment>
<evidence type="ECO:0000256" key="6">
    <source>
        <dbReference type="ARBA" id="ARBA00023204"/>
    </source>
</evidence>
<dbReference type="EMBL" id="MU167246">
    <property type="protein sequence ID" value="KAG0147557.1"/>
    <property type="molecule type" value="Genomic_DNA"/>
</dbReference>
<dbReference type="Proteomes" id="UP000886653">
    <property type="component" value="Unassembled WGS sequence"/>
</dbReference>
<keyword evidence="2" id="KW-0547">Nucleotide-binding</keyword>
<dbReference type="InterPro" id="IPR000432">
    <property type="entry name" value="DNA_mismatch_repair_MutS_C"/>
</dbReference>
<dbReference type="GO" id="GO:0005634">
    <property type="term" value="C:nucleus"/>
    <property type="evidence" value="ECO:0007669"/>
    <property type="project" value="TreeGrafter"/>
</dbReference>
<dbReference type="InterPro" id="IPR007696">
    <property type="entry name" value="DNA_mismatch_repair_MutS_core"/>
</dbReference>
<evidence type="ECO:0000256" key="1">
    <source>
        <dbReference type="ARBA" id="ARBA00006271"/>
    </source>
</evidence>
<dbReference type="InterPro" id="IPR027417">
    <property type="entry name" value="P-loop_NTPase"/>
</dbReference>
<keyword evidence="6" id="KW-0234">DNA repair</keyword>
<comment type="caution">
    <text evidence="8">The sequence shown here is derived from an EMBL/GenBank/DDBJ whole genome shotgun (WGS) entry which is preliminary data.</text>
</comment>
<dbReference type="SUPFAM" id="SSF48334">
    <property type="entry name" value="DNA repair protein MutS, domain III"/>
    <property type="match status" value="1"/>
</dbReference>
<evidence type="ECO:0000256" key="3">
    <source>
        <dbReference type="ARBA" id="ARBA00022763"/>
    </source>
</evidence>
<dbReference type="PANTHER" id="PTHR11361:SF34">
    <property type="entry name" value="DNA MISMATCH REPAIR PROTEIN MSH1, MITOCHONDRIAL"/>
    <property type="match status" value="1"/>
</dbReference>
<dbReference type="PROSITE" id="PS00486">
    <property type="entry name" value="DNA_MISMATCH_REPAIR_2"/>
    <property type="match status" value="1"/>
</dbReference>
<reference evidence="8" key="1">
    <citation type="submission" date="2013-11" db="EMBL/GenBank/DDBJ databases">
        <title>Genome sequence of the fusiform rust pathogen reveals effectors for host alternation and coevolution with pine.</title>
        <authorList>
            <consortium name="DOE Joint Genome Institute"/>
            <person name="Smith K."/>
            <person name="Pendleton A."/>
            <person name="Kubisiak T."/>
            <person name="Anderson C."/>
            <person name="Salamov A."/>
            <person name="Aerts A."/>
            <person name="Riley R."/>
            <person name="Clum A."/>
            <person name="Lindquist E."/>
            <person name="Ence D."/>
            <person name="Campbell M."/>
            <person name="Kronenberg Z."/>
            <person name="Feau N."/>
            <person name="Dhillon B."/>
            <person name="Hamelin R."/>
            <person name="Burleigh J."/>
            <person name="Smith J."/>
            <person name="Yandell M."/>
            <person name="Nelson C."/>
            <person name="Grigoriev I."/>
            <person name="Davis J."/>
        </authorList>
    </citation>
    <scope>NUCLEOTIDE SEQUENCE</scope>
    <source>
        <strain evidence="8">G11</strain>
    </source>
</reference>
<dbReference type="GO" id="GO:0005739">
    <property type="term" value="C:mitochondrion"/>
    <property type="evidence" value="ECO:0007669"/>
    <property type="project" value="TreeGrafter"/>
</dbReference>
<dbReference type="InterPro" id="IPR045076">
    <property type="entry name" value="MutS"/>
</dbReference>
<dbReference type="GO" id="GO:0030983">
    <property type="term" value="F:mismatched DNA binding"/>
    <property type="evidence" value="ECO:0007669"/>
    <property type="project" value="InterPro"/>
</dbReference>
<feature type="domain" description="DNA mismatch repair proteins mutS family" evidence="7">
    <location>
        <begin position="810"/>
        <end position="826"/>
    </location>
</feature>
<accession>A0A9P6NNU8</accession>
<dbReference type="GO" id="GO:0140664">
    <property type="term" value="F:ATP-dependent DNA damage sensor activity"/>
    <property type="evidence" value="ECO:0007669"/>
    <property type="project" value="InterPro"/>
</dbReference>
<dbReference type="InterPro" id="IPR016151">
    <property type="entry name" value="DNA_mismatch_repair_MutS_N"/>
</dbReference>
<dbReference type="OrthoDB" id="2505374at2759"/>
<evidence type="ECO:0000256" key="2">
    <source>
        <dbReference type="ARBA" id="ARBA00022741"/>
    </source>
</evidence>
<keyword evidence="3" id="KW-0227">DNA damage</keyword>
<dbReference type="GO" id="GO:0043504">
    <property type="term" value="P:mitochondrial DNA repair"/>
    <property type="evidence" value="ECO:0007669"/>
    <property type="project" value="TreeGrafter"/>
</dbReference>
<dbReference type="Pfam" id="PF00488">
    <property type="entry name" value="MutS_V"/>
    <property type="match status" value="1"/>
</dbReference>
<dbReference type="GO" id="GO:0005524">
    <property type="term" value="F:ATP binding"/>
    <property type="evidence" value="ECO:0007669"/>
    <property type="project" value="UniProtKB-KW"/>
</dbReference>
<sequence length="930" mass="103817">MFGSRLRLAARVRNEVIASSSNDTCLISSRVVYGPKLARTWERVWNSPEKLDIQAKRLTKKRVKPRSKKVIKELIPSTVLNSSQLDFAQEEVTKEKKVTRPKTKIDLTLFDQFVTIGVPPSRNPALYSRKVAKFVLDSRLRFPGAILLTCVGSFYETYFDQAIELSQLLNIKQAKYRFSGHDYPFSGFPIASLPRHLKALVQDHQRTVVIAEQIPIAPDRFERKLVKVITPGTLLDEDLIEPDSHNFLLAIADDDLAWIDVSTGTYLHTPFRGNQEELMDYIMRIAPKEIVISDQSSFKLPTEGRGSKLSILVSKVKLEPGLNNVDACGLIAAYISQNLLPSVSSSKPTLIQFSRYLQLDAEALDGLEILVSQNGKSQAGSLLSTISKTITKPGKRLMRDRLTMPSCVVSEIETRLDLVEELVNDRFLLQDLQDELSGLGEIDYERLLQRINLGQASIGDLSSLLIVLEKIASVSLRLGSSLLGHGLVCPPRLAKNISSVLDIPKQVDEPQEADFEEMADEEEEAKDAFSMPKWNVRPQYSKRLHSLHNELSSALQSGRALQERYRVKLSDKDVTLRTIPKLGAVIHLKKKRGRSSSWKETLSQQHGYKLTENGSKIIIITPEWTTLHASIEELKTEIRIAENEITQKLCKQIISTHATLKATFSCLSELDVFQSFASYANQYECVRPLIHTDKSTVLIDARHPIAERALLKTNERFQPNSVTMKDEDGLCQIITGPNNGGKSTYLRQVAIAHVLAQAGSLVPAKRAELGIVTRIFTRFGSFDNMVLGKGTFLVEMEEMAKILHRADESSLVVMDEVGRGTGNEDGLSIAFGIVKYLVNKIGCRTLFATHLHSLVPFLSEGQDSLKVGKIGFFCIRSLSNSEELDGKSIIYFPHQVVRGVNPDSRGIDVARIAGLPDEVIQSAKLIKNKL</sequence>
<keyword evidence="9" id="KW-1185">Reference proteome</keyword>
<dbReference type="SUPFAM" id="SSF55271">
    <property type="entry name" value="DNA repair protein MutS, domain I"/>
    <property type="match status" value="1"/>
</dbReference>
<dbReference type="SMART" id="SM00533">
    <property type="entry name" value="MUTSd"/>
    <property type="match status" value="1"/>
</dbReference>
<dbReference type="Pfam" id="PF01624">
    <property type="entry name" value="MutS_I"/>
    <property type="match status" value="1"/>
</dbReference>
<dbReference type="GO" id="GO:0006298">
    <property type="term" value="P:mismatch repair"/>
    <property type="evidence" value="ECO:0007669"/>
    <property type="project" value="InterPro"/>
</dbReference>
<keyword evidence="5" id="KW-0238">DNA-binding</keyword>
<evidence type="ECO:0000313" key="8">
    <source>
        <dbReference type="EMBL" id="KAG0147557.1"/>
    </source>
</evidence>
<evidence type="ECO:0000256" key="5">
    <source>
        <dbReference type="ARBA" id="ARBA00023125"/>
    </source>
</evidence>
<proteinExistence type="inferred from homology"/>
<dbReference type="Gene3D" id="1.10.1420.10">
    <property type="match status" value="2"/>
</dbReference>
<dbReference type="Gene3D" id="3.40.50.300">
    <property type="entry name" value="P-loop containing nucleotide triphosphate hydrolases"/>
    <property type="match status" value="1"/>
</dbReference>
<name>A0A9P6NNU8_9BASI</name>
<dbReference type="Pfam" id="PF05192">
    <property type="entry name" value="MutS_III"/>
    <property type="match status" value="1"/>
</dbReference>
<keyword evidence="4" id="KW-0067">ATP-binding</keyword>
<dbReference type="SUPFAM" id="SSF53150">
    <property type="entry name" value="DNA repair protein MutS, domain II"/>
    <property type="match status" value="1"/>
</dbReference>
<dbReference type="SUPFAM" id="SSF52540">
    <property type="entry name" value="P-loop containing nucleoside triphosphate hydrolases"/>
    <property type="match status" value="1"/>
</dbReference>
<gene>
    <name evidence="8" type="ORF">CROQUDRAFT_61546</name>
</gene>
<dbReference type="InterPro" id="IPR036187">
    <property type="entry name" value="DNA_mismatch_repair_MutS_sf"/>
</dbReference>
<dbReference type="AlphaFoldDB" id="A0A9P6NNU8"/>
<dbReference type="PANTHER" id="PTHR11361">
    <property type="entry name" value="DNA MISMATCH REPAIR PROTEIN MUTS FAMILY MEMBER"/>
    <property type="match status" value="1"/>
</dbReference>
<evidence type="ECO:0000259" key="7">
    <source>
        <dbReference type="PROSITE" id="PS00486"/>
    </source>
</evidence>
<dbReference type="InterPro" id="IPR007695">
    <property type="entry name" value="DNA_mismatch_repair_MutS-lik_N"/>
</dbReference>
<dbReference type="InterPro" id="IPR017261">
    <property type="entry name" value="DNA_mismatch_repair_MutS/MSH"/>
</dbReference>